<name>A0A0R3DS74_9BRAD</name>
<evidence type="ECO:0000313" key="2">
    <source>
        <dbReference type="EMBL" id="KRQ12600.1"/>
    </source>
</evidence>
<dbReference type="Pfam" id="PF13480">
    <property type="entry name" value="Acetyltransf_6"/>
    <property type="match status" value="1"/>
</dbReference>
<dbReference type="Proteomes" id="UP000051936">
    <property type="component" value="Unassembled WGS sequence"/>
</dbReference>
<evidence type="ECO:0000313" key="3">
    <source>
        <dbReference type="Proteomes" id="UP000051936"/>
    </source>
</evidence>
<proteinExistence type="predicted"/>
<sequence length="436" mass="49347">MVSAGYRGVDGAGYVAQGPNSGDRVSKDAVNDRVLHAKSIRTAAVRTDEAAPRHIEILRTRPEIEALRGFWNACNPPRDADLEFFLFISDIYPEVERPHVLVLYEGGAPKALLVGRLERVRLPLRLGYLPLPSPTVRMIQIVHGGWLGALSEINAKLLVEGLIASLAAGEADVASLHSPDLACSIARYARTLPSWWCSDHTVRPEARRVRELLPEAGPFLRSLSQNERYQQRKRERNLRSSFGEPLIEIFTRPTEVDRLMRDAETVACRSYQRGLHVGFSDTPVIRNRLRFEAERGWLQGYVLYLNGDPVAFWIGSLRNGVFLSEYLSFDPAYTKYAPGMYLMLVVMEKLHDGPSHAPVRLVDFGIGDAPYKARLATRHWQESTVLVFSPRLRSVSTNALRSSVAMANRWMKEALRFTPWLSTLKRRWRARVMSDE</sequence>
<comment type="caution">
    <text evidence="2">The sequence shown here is derived from an EMBL/GenBank/DDBJ whole genome shotgun (WGS) entry which is preliminary data.</text>
</comment>
<gene>
    <name evidence="2" type="ORF">AOQ71_15730</name>
</gene>
<protein>
    <recommendedName>
        <fullName evidence="1">BioF2-like acetyltransferase domain-containing protein</fullName>
    </recommendedName>
</protein>
<organism evidence="2 3">
    <name type="scientific">Bradyrhizobium manausense</name>
    <dbReference type="NCBI Taxonomy" id="989370"/>
    <lineage>
        <taxon>Bacteria</taxon>
        <taxon>Pseudomonadati</taxon>
        <taxon>Pseudomonadota</taxon>
        <taxon>Alphaproteobacteria</taxon>
        <taxon>Hyphomicrobiales</taxon>
        <taxon>Nitrobacteraceae</taxon>
        <taxon>Bradyrhizobium</taxon>
    </lineage>
</organism>
<dbReference type="InterPro" id="IPR038740">
    <property type="entry name" value="BioF2-like_GNAT_dom"/>
</dbReference>
<accession>A0A0R3DS74</accession>
<dbReference type="AlphaFoldDB" id="A0A0R3DS74"/>
<dbReference type="EMBL" id="LJYG01000062">
    <property type="protein sequence ID" value="KRQ12600.1"/>
    <property type="molecule type" value="Genomic_DNA"/>
</dbReference>
<reference evidence="2 3" key="1">
    <citation type="submission" date="2015-09" db="EMBL/GenBank/DDBJ databases">
        <title>Draft Genome Sequence of Bradyrhizobium manausense Strain BR 3351T, a Novel Symbiotic Nitrogen-Fixing Alphaproteobacterium Isolated from Brazilian Amazon Rain Forest.</title>
        <authorList>
            <person name="De Araujo J.L."/>
            <person name="Zilli J.E."/>
        </authorList>
    </citation>
    <scope>NUCLEOTIDE SEQUENCE [LARGE SCALE GENOMIC DNA]</scope>
    <source>
        <strain evidence="2 3">BR3351</strain>
    </source>
</reference>
<dbReference type="InterPro" id="IPR016181">
    <property type="entry name" value="Acyl_CoA_acyltransferase"/>
</dbReference>
<evidence type="ECO:0000259" key="1">
    <source>
        <dbReference type="Pfam" id="PF13480"/>
    </source>
</evidence>
<dbReference type="STRING" id="989370.AOQ71_15730"/>
<keyword evidence="3" id="KW-1185">Reference proteome</keyword>
<feature type="domain" description="BioF2-like acetyltransferase" evidence="1">
    <location>
        <begin position="227"/>
        <end position="372"/>
    </location>
</feature>
<dbReference type="SUPFAM" id="SSF55729">
    <property type="entry name" value="Acyl-CoA N-acyltransferases (Nat)"/>
    <property type="match status" value="1"/>
</dbReference>